<dbReference type="EMBL" id="GBRH01268606">
    <property type="protein sequence ID" value="JAD29289.1"/>
    <property type="molecule type" value="Transcribed_RNA"/>
</dbReference>
<name>A0A0A8YQY5_ARUDO</name>
<organism evidence="1">
    <name type="scientific">Arundo donax</name>
    <name type="common">Giant reed</name>
    <name type="synonym">Donax arundinaceus</name>
    <dbReference type="NCBI Taxonomy" id="35708"/>
    <lineage>
        <taxon>Eukaryota</taxon>
        <taxon>Viridiplantae</taxon>
        <taxon>Streptophyta</taxon>
        <taxon>Embryophyta</taxon>
        <taxon>Tracheophyta</taxon>
        <taxon>Spermatophyta</taxon>
        <taxon>Magnoliopsida</taxon>
        <taxon>Liliopsida</taxon>
        <taxon>Poales</taxon>
        <taxon>Poaceae</taxon>
        <taxon>PACMAD clade</taxon>
        <taxon>Arundinoideae</taxon>
        <taxon>Arundineae</taxon>
        <taxon>Arundo</taxon>
    </lineage>
</organism>
<protein>
    <submittedName>
        <fullName evidence="1">Uncharacterized protein</fullName>
    </submittedName>
</protein>
<reference evidence="1" key="1">
    <citation type="submission" date="2014-09" db="EMBL/GenBank/DDBJ databases">
        <authorList>
            <person name="Magalhaes I.L.F."/>
            <person name="Oliveira U."/>
            <person name="Santos F.R."/>
            <person name="Vidigal T.H.D.A."/>
            <person name="Brescovit A.D."/>
            <person name="Santos A.J."/>
        </authorList>
    </citation>
    <scope>NUCLEOTIDE SEQUENCE</scope>
    <source>
        <tissue evidence="1">Shoot tissue taken approximately 20 cm above the soil surface</tissue>
    </source>
</reference>
<dbReference type="AlphaFoldDB" id="A0A0A8YQY5"/>
<accession>A0A0A8YQY5</accession>
<sequence>MPTPSMCTPRTRGMDAQTLACPLLKPHGFPSPSSFCRHSAREEKHSFSPSFPFFPGNPDRAATIW</sequence>
<proteinExistence type="predicted"/>
<reference evidence="1" key="2">
    <citation type="journal article" date="2015" name="Data Brief">
        <title>Shoot transcriptome of the giant reed, Arundo donax.</title>
        <authorList>
            <person name="Barrero R.A."/>
            <person name="Guerrero F.D."/>
            <person name="Moolhuijzen P."/>
            <person name="Goolsby J.A."/>
            <person name="Tidwell J."/>
            <person name="Bellgard S.E."/>
            <person name="Bellgard M.I."/>
        </authorList>
    </citation>
    <scope>NUCLEOTIDE SEQUENCE</scope>
    <source>
        <tissue evidence="1">Shoot tissue taken approximately 20 cm above the soil surface</tissue>
    </source>
</reference>
<evidence type="ECO:0000313" key="1">
    <source>
        <dbReference type="EMBL" id="JAD29289.1"/>
    </source>
</evidence>